<dbReference type="VEuPathDB" id="FungiDB:sscle_07g060220"/>
<organism evidence="1 2">
    <name type="scientific">Sclerotinia sclerotiorum (strain ATCC 18683 / 1980 / Ss-1)</name>
    <name type="common">White mold</name>
    <name type="synonym">Whetzelinia sclerotiorum</name>
    <dbReference type="NCBI Taxonomy" id="665079"/>
    <lineage>
        <taxon>Eukaryota</taxon>
        <taxon>Fungi</taxon>
        <taxon>Dikarya</taxon>
        <taxon>Ascomycota</taxon>
        <taxon>Pezizomycotina</taxon>
        <taxon>Leotiomycetes</taxon>
        <taxon>Helotiales</taxon>
        <taxon>Sclerotiniaceae</taxon>
        <taxon>Sclerotinia</taxon>
    </lineage>
</organism>
<evidence type="ECO:0000313" key="1">
    <source>
        <dbReference type="EMBL" id="APA11252.1"/>
    </source>
</evidence>
<evidence type="ECO:0000313" key="2">
    <source>
        <dbReference type="Proteomes" id="UP000177798"/>
    </source>
</evidence>
<protein>
    <submittedName>
        <fullName evidence="1">Uncharacterized protein</fullName>
    </submittedName>
</protein>
<dbReference type="Gene3D" id="2.40.50.140">
    <property type="entry name" value="Nucleic acid-binding proteins"/>
    <property type="match status" value="1"/>
</dbReference>
<dbReference type="AlphaFoldDB" id="A0A1D9Q8W9"/>
<dbReference type="InterPro" id="IPR012340">
    <property type="entry name" value="NA-bd_OB-fold"/>
</dbReference>
<reference evidence="2" key="1">
    <citation type="journal article" date="2017" name="Genome Biol. Evol.">
        <title>The complete genome sequence of the phytopathogenic fungus Sclerotinia sclerotiorum reveals insights into the genome architecture of broad host range pathogens.</title>
        <authorList>
            <person name="Derbyshire M."/>
            <person name="Denton-Giles M."/>
            <person name="Hegedus D."/>
            <person name="Seifbarghy S."/>
            <person name="Rollins J."/>
            <person name="van Kan J."/>
            <person name="Seidl M.F."/>
            <person name="Faino L."/>
            <person name="Mbengue M."/>
            <person name="Navaud O."/>
            <person name="Raffaele S."/>
            <person name="Hammond-Kosack K."/>
            <person name="Heard S."/>
            <person name="Oliver R."/>
        </authorList>
    </citation>
    <scope>NUCLEOTIDE SEQUENCE [LARGE SCALE GENOMIC DNA]</scope>
    <source>
        <strain evidence="2">ATCC 18683 / 1980 / Ss-1</strain>
    </source>
</reference>
<name>A0A1D9Q8W9_SCLS1</name>
<accession>A0A1D9Q8W9</accession>
<dbReference type="Proteomes" id="UP000177798">
    <property type="component" value="Chromosome 7"/>
</dbReference>
<sequence>MENVQENDSVAAIPKSEMAIPSGFHTVEQIKNLDILPGGTVKKQFVNVIGFVMDYQPPIKTRGTGG</sequence>
<gene>
    <name evidence="1" type="ORF">sscle_07g060220</name>
</gene>
<proteinExistence type="predicted"/>
<dbReference type="EMBL" id="CP017820">
    <property type="protein sequence ID" value="APA11252.1"/>
    <property type="molecule type" value="Genomic_DNA"/>
</dbReference>